<reference evidence="9 10" key="2">
    <citation type="submission" date="2018-11" db="EMBL/GenBank/DDBJ databases">
        <authorList>
            <consortium name="Pathogen Informatics"/>
        </authorList>
    </citation>
    <scope>NUCLEOTIDE SEQUENCE [LARGE SCALE GENOMIC DNA]</scope>
</reference>
<evidence type="ECO:0000256" key="4">
    <source>
        <dbReference type="ARBA" id="ARBA00022776"/>
    </source>
</evidence>
<dbReference type="GO" id="GO:0051301">
    <property type="term" value="P:cell division"/>
    <property type="evidence" value="ECO:0007669"/>
    <property type="project" value="UniProtKB-KW"/>
</dbReference>
<dbReference type="Pfam" id="PF05557">
    <property type="entry name" value="MAD"/>
    <property type="match status" value="1"/>
</dbReference>
<proteinExistence type="inferred from homology"/>
<evidence type="ECO:0000313" key="11">
    <source>
        <dbReference type="WBParaSite" id="NBR_0001492201-mRNA-1"/>
    </source>
</evidence>
<dbReference type="OMA" id="QCAKARL"/>
<protein>
    <submittedName>
        <fullName evidence="11">MDF-1 (inferred by orthology to a C. elegans protein)</fullName>
    </submittedName>
</protein>
<reference evidence="11" key="1">
    <citation type="submission" date="2017-02" db="UniProtKB">
        <authorList>
            <consortium name="WormBaseParasite"/>
        </authorList>
    </citation>
    <scope>IDENTIFICATION</scope>
</reference>
<dbReference type="Gene3D" id="3.30.457.60">
    <property type="match status" value="1"/>
</dbReference>
<dbReference type="PANTHER" id="PTHR23168:SF0">
    <property type="entry name" value="MITOTIC SPINDLE ASSEMBLY CHECKPOINT PROTEIN MAD1"/>
    <property type="match status" value="1"/>
</dbReference>
<accession>A0A0N4YE31</accession>
<dbReference type="GO" id="GO:0005635">
    <property type="term" value="C:nuclear envelope"/>
    <property type="evidence" value="ECO:0007669"/>
    <property type="project" value="TreeGrafter"/>
</dbReference>
<dbReference type="GO" id="GO:0007094">
    <property type="term" value="P:mitotic spindle assembly checkpoint signaling"/>
    <property type="evidence" value="ECO:0007669"/>
    <property type="project" value="InterPro"/>
</dbReference>
<keyword evidence="3" id="KW-0132">Cell division</keyword>
<keyword evidence="4" id="KW-0498">Mitosis</keyword>
<keyword evidence="10" id="KW-1185">Reference proteome</keyword>
<evidence type="ECO:0000256" key="1">
    <source>
        <dbReference type="ARBA" id="ARBA00004123"/>
    </source>
</evidence>
<dbReference type="STRING" id="27835.A0A0N4YE31"/>
<evidence type="ECO:0000256" key="7">
    <source>
        <dbReference type="SAM" id="Coils"/>
    </source>
</evidence>
<evidence type="ECO:0000256" key="3">
    <source>
        <dbReference type="ARBA" id="ARBA00022618"/>
    </source>
</evidence>
<dbReference type="GO" id="GO:0000776">
    <property type="term" value="C:kinetochore"/>
    <property type="evidence" value="ECO:0007669"/>
    <property type="project" value="TreeGrafter"/>
</dbReference>
<evidence type="ECO:0000256" key="8">
    <source>
        <dbReference type="SAM" id="MobiDB-lite"/>
    </source>
</evidence>
<evidence type="ECO:0000256" key="5">
    <source>
        <dbReference type="ARBA" id="ARBA00023242"/>
    </source>
</evidence>
<keyword evidence="7" id="KW-0175">Coiled coil</keyword>
<evidence type="ECO:0000313" key="10">
    <source>
        <dbReference type="Proteomes" id="UP000271162"/>
    </source>
</evidence>
<dbReference type="InterPro" id="IPR008672">
    <property type="entry name" value="Mad1"/>
</dbReference>
<evidence type="ECO:0000256" key="2">
    <source>
        <dbReference type="ARBA" id="ARBA00008029"/>
    </source>
</evidence>
<organism evidence="11">
    <name type="scientific">Nippostrongylus brasiliensis</name>
    <name type="common">Rat hookworm</name>
    <dbReference type="NCBI Taxonomy" id="27835"/>
    <lineage>
        <taxon>Eukaryota</taxon>
        <taxon>Metazoa</taxon>
        <taxon>Ecdysozoa</taxon>
        <taxon>Nematoda</taxon>
        <taxon>Chromadorea</taxon>
        <taxon>Rhabditida</taxon>
        <taxon>Rhabditina</taxon>
        <taxon>Rhabditomorpha</taxon>
        <taxon>Strongyloidea</taxon>
        <taxon>Heligmosomidae</taxon>
        <taxon>Nippostrongylus</taxon>
    </lineage>
</organism>
<comment type="similarity">
    <text evidence="2">Belongs to the MAD1 family.</text>
</comment>
<dbReference type="GO" id="GO:0051315">
    <property type="term" value="P:attachment of mitotic spindle microtubules to kinetochore"/>
    <property type="evidence" value="ECO:0007669"/>
    <property type="project" value="TreeGrafter"/>
</dbReference>
<dbReference type="EMBL" id="UYSL01021538">
    <property type="protein sequence ID" value="VDL78517.1"/>
    <property type="molecule type" value="Genomic_DNA"/>
</dbReference>
<evidence type="ECO:0000313" key="9">
    <source>
        <dbReference type="EMBL" id="VDL78517.1"/>
    </source>
</evidence>
<keyword evidence="5" id="KW-0539">Nucleus</keyword>
<keyword evidence="6" id="KW-0131">Cell cycle</keyword>
<feature type="coiled-coil region" evidence="7">
    <location>
        <begin position="293"/>
        <end position="405"/>
    </location>
</feature>
<feature type="coiled-coil region" evidence="7">
    <location>
        <begin position="80"/>
        <end position="135"/>
    </location>
</feature>
<comment type="subcellular location">
    <subcellularLocation>
        <location evidence="1">Nucleus</location>
    </subcellularLocation>
</comment>
<gene>
    <name evidence="9" type="ORF">NBR_LOCUS14923</name>
</gene>
<dbReference type="PANTHER" id="PTHR23168">
    <property type="entry name" value="MITOTIC SPINDLE ASSEMBLY CHECKPOINT PROTEIN MAD1 MITOTIC ARREST DEFICIENT-LIKE PROTEIN 1"/>
    <property type="match status" value="1"/>
</dbReference>
<dbReference type="Proteomes" id="UP000271162">
    <property type="component" value="Unassembled WGS sequence"/>
</dbReference>
<name>A0A0N4YE31_NIPBR</name>
<dbReference type="AlphaFoldDB" id="A0A0N4YE31"/>
<dbReference type="GO" id="GO:0072686">
    <property type="term" value="C:mitotic spindle"/>
    <property type="evidence" value="ECO:0007669"/>
    <property type="project" value="TreeGrafter"/>
</dbReference>
<dbReference type="WBParaSite" id="NBR_0001492201-mRNA-1">
    <property type="protein sequence ID" value="NBR_0001492201-mRNA-1"/>
    <property type="gene ID" value="NBR_0001492201"/>
</dbReference>
<sequence length="664" mass="75785">MFRRRAGLSDDDEDDEPSEATIQLNAKMTAEFRKAFPLRSESHLRRAIPVAATPSLSQISRRINFDDSLNSSSTSPNIKVLELKEEVDSLRRQLSNAQSDIKRLKSLEEKGKEQADLLQSEISGLKRELIKQSRNDIIGDMKQELSEIVRSRDEWREASGRFHRYFQCAKARLLVAEQELRCKGYFPGNLGQLLIDASSTLGELEANCVQQATDDFDVMDRTQQDTDRSAHVDDEDASMVFDEPEEHRFRESISPIPSFGQGDETMASNQSVSILLNSTLANTSIDYEKDERIQRLELENSRLEDRIENLINHSDRAQKSMLMEEKKNNAEQKYALLEKNMENILAELNSLRSACSKKLFDIVDTSPQGRSAEVIKRIQSLNDTIESLQAQLGRVSSDADVARKEVEELRGERDVLCGKIEHLLAEEKKAELLCSQKEVLVLQDELKAVESKLVEANAKVGELQAQLQNTSKEPTDAGDETQIFHLRMNPMQGAVDALEEAERERLRKRKADTTANESSYEAKRAKDERISELESQLKKSEREKEQTIRLQADLTKKFRDMTCTLTGYQIKLKDVDEGICYVNSVYDEEEKQFVFKINEETGIVDLLDVGQDVLSQGRMWEEEMRKYIGERHSIPGFLAAVTLQLESRRDLEEVEPTHTFSVLH</sequence>
<evidence type="ECO:0000256" key="6">
    <source>
        <dbReference type="ARBA" id="ARBA00023306"/>
    </source>
</evidence>
<feature type="region of interest" description="Disordered" evidence="8">
    <location>
        <begin position="502"/>
        <end position="527"/>
    </location>
</feature>